<sequence length="98" mass="11032">MRFEFTSPLWEWSSQGASWFFVTLPEEASEDLREIPRMPRGFGAIKVRVTVGGTSWLTSVFPDSRTGGHWLPIKKAVRVAEGLEDGEPVAVRLELVEL</sequence>
<protein>
    <recommendedName>
        <fullName evidence="3">DUF1905 domain-containing protein</fullName>
    </recommendedName>
</protein>
<proteinExistence type="predicted"/>
<dbReference type="InterPro" id="IPR015018">
    <property type="entry name" value="DUF1905"/>
</dbReference>
<accession>A0A0Y0NKV0</accession>
<dbReference type="Pfam" id="PF08922">
    <property type="entry name" value="DUF1905"/>
    <property type="match status" value="1"/>
</dbReference>
<evidence type="ECO:0000313" key="2">
    <source>
        <dbReference type="Proteomes" id="UP000058305"/>
    </source>
</evidence>
<dbReference type="RefSeq" id="WP_067232572.1">
    <property type="nucleotide sequence ID" value="NZ_CP014145.1"/>
</dbReference>
<dbReference type="OrthoDB" id="9808666at2"/>
<name>A0A0Y0NKV0_9MICO</name>
<keyword evidence="2" id="KW-1185">Reference proteome</keyword>
<organism evidence="1 2">
    <name type="scientific">Microterricola viridarii</name>
    <dbReference type="NCBI Taxonomy" id="412690"/>
    <lineage>
        <taxon>Bacteria</taxon>
        <taxon>Bacillati</taxon>
        <taxon>Actinomycetota</taxon>
        <taxon>Actinomycetes</taxon>
        <taxon>Micrococcales</taxon>
        <taxon>Microbacteriaceae</taxon>
        <taxon>Microterricola</taxon>
    </lineage>
</organism>
<dbReference type="Gene3D" id="2.40.30.100">
    <property type="entry name" value="AF2212/PG0164-like"/>
    <property type="match status" value="1"/>
</dbReference>
<dbReference type="SUPFAM" id="SSF141694">
    <property type="entry name" value="AF2212/PG0164-like"/>
    <property type="match status" value="1"/>
</dbReference>
<evidence type="ECO:0000313" key="1">
    <source>
        <dbReference type="EMBL" id="AMB60475.1"/>
    </source>
</evidence>
<dbReference type="EMBL" id="CP014145">
    <property type="protein sequence ID" value="AMB60475.1"/>
    <property type="molecule type" value="Genomic_DNA"/>
</dbReference>
<dbReference type="InterPro" id="IPR037079">
    <property type="entry name" value="AF2212/PG0164-like_sf"/>
</dbReference>
<dbReference type="Proteomes" id="UP000058305">
    <property type="component" value="Chromosome"/>
</dbReference>
<gene>
    <name evidence="1" type="ORF">AWU67_10380</name>
</gene>
<evidence type="ECO:0008006" key="3">
    <source>
        <dbReference type="Google" id="ProtNLM"/>
    </source>
</evidence>
<dbReference type="AlphaFoldDB" id="A0A0Y0NKV0"/>
<reference evidence="2" key="2">
    <citation type="submission" date="2016-01" db="EMBL/GenBank/DDBJ databases">
        <title>First complete genome sequence of a species in the genus Microterricola, an extremophilic cold active enzyme producing strain ERGS5:02 isolated from Sikkim Himalaya.</title>
        <authorList>
            <person name="Kumar R."/>
            <person name="Singh D."/>
            <person name="Swarnkar M.K."/>
        </authorList>
    </citation>
    <scope>NUCLEOTIDE SEQUENCE [LARGE SCALE GENOMIC DNA]</scope>
    <source>
        <strain evidence="2">ERGS5:02</strain>
    </source>
</reference>
<reference evidence="1 2" key="1">
    <citation type="journal article" date="2016" name="J. Biotechnol.">
        <title>First complete genome sequence of a species in the genus Microterricola, an extremophilic cold active enzyme producing bacterial strain ERGS5:02 isolated from Sikkim Himalaya.</title>
        <authorList>
            <person name="Himanshu"/>
            <person name="Swarnkar M.K."/>
            <person name="Singh D."/>
            <person name="Kumar R."/>
        </authorList>
    </citation>
    <scope>NUCLEOTIDE SEQUENCE [LARGE SCALE GENOMIC DNA]</scope>
    <source>
        <strain evidence="1 2">ERGS5:02</strain>
    </source>
</reference>
<dbReference type="KEGG" id="mvd:AWU67_10380"/>